<dbReference type="AlphaFoldDB" id="Q2GAH4"/>
<proteinExistence type="predicted"/>
<gene>
    <name evidence="4" type="ordered locus">Saro_0702</name>
</gene>
<feature type="transmembrane region" description="Helical" evidence="2">
    <location>
        <begin position="160"/>
        <end position="182"/>
    </location>
</feature>
<evidence type="ECO:0000259" key="3">
    <source>
        <dbReference type="Pfam" id="PF13717"/>
    </source>
</evidence>
<organism evidence="4 5">
    <name type="scientific">Novosphingobium aromaticivorans (strain ATCC 700278 / DSM 12444 / CCUG 56034 / CIP 105152 / NBRC 16084 / F199)</name>
    <dbReference type="NCBI Taxonomy" id="279238"/>
    <lineage>
        <taxon>Bacteria</taxon>
        <taxon>Pseudomonadati</taxon>
        <taxon>Pseudomonadota</taxon>
        <taxon>Alphaproteobacteria</taxon>
        <taxon>Sphingomonadales</taxon>
        <taxon>Sphingomonadaceae</taxon>
        <taxon>Novosphingobium</taxon>
    </lineage>
</organism>
<feature type="region of interest" description="Disordered" evidence="1">
    <location>
        <begin position="53"/>
        <end position="128"/>
    </location>
</feature>
<keyword evidence="2" id="KW-0812">Transmembrane</keyword>
<keyword evidence="2" id="KW-1133">Transmembrane helix</keyword>
<dbReference type="Pfam" id="PF13717">
    <property type="entry name" value="Zn_ribbon_4"/>
    <property type="match status" value="1"/>
</dbReference>
<evidence type="ECO:0000313" key="5">
    <source>
        <dbReference type="Proteomes" id="UP000009134"/>
    </source>
</evidence>
<dbReference type="InterPro" id="IPR011723">
    <property type="entry name" value="Znf/thioredoxin_put"/>
</dbReference>
<dbReference type="NCBIfam" id="TIGR02098">
    <property type="entry name" value="MJ0042_CXXC"/>
    <property type="match status" value="1"/>
</dbReference>
<evidence type="ECO:0000313" key="4">
    <source>
        <dbReference type="EMBL" id="ABD25149.1"/>
    </source>
</evidence>
<dbReference type="EMBL" id="CP000248">
    <property type="protein sequence ID" value="ABD25149.1"/>
    <property type="molecule type" value="Genomic_DNA"/>
</dbReference>
<protein>
    <submittedName>
        <fullName evidence="4">Zinc finger/thioredoxin putative</fullName>
    </submittedName>
</protein>
<dbReference type="STRING" id="279238.Saro_0702"/>
<keyword evidence="5" id="KW-1185">Reference proteome</keyword>
<name>Q2GAH4_NOVAD</name>
<feature type="domain" description="Zinc finger/thioredoxin putative" evidence="3">
    <location>
        <begin position="1"/>
        <end position="36"/>
    </location>
</feature>
<evidence type="ECO:0000256" key="1">
    <source>
        <dbReference type="SAM" id="MobiDB-lite"/>
    </source>
</evidence>
<feature type="compositionally biased region" description="Low complexity" evidence="1">
    <location>
        <begin position="92"/>
        <end position="117"/>
    </location>
</feature>
<accession>Q2GAH4</accession>
<sequence>MIIACPACSTRYVVPDSAIGVDGRTVRCARCRHSWFQNGPELPPRAEAAPLADVPPAAQPADSGAQTVQAAVAEPAPAPASSPSPREPEPAAPIRAVATEAEGAPAYAAAAQAAEQEPPTPPPLPHAMRRTAAPVAPVEDASPFDHQPPFRPRRNPTKMWTIAAVAFALTLAGLGGAAWYFGLPQWLPGAGQTFGADRPDLELSFPPEKQDRRQLPNGTEYFGASGMVTNTGKAVRALPAILIVLRDSRDKVVKTWEVPPPQDELAPGESVTINAAVTDVPRSAKVAEIGWKPD</sequence>
<reference evidence="5" key="1">
    <citation type="submission" date="2006-01" db="EMBL/GenBank/DDBJ databases">
        <title>Complete sequence of Novosphingobium aromaticivorans DSM 12444.</title>
        <authorList>
            <consortium name="US DOE Joint Genome Institute"/>
            <person name="Copeland A."/>
            <person name="Lucas S."/>
            <person name="Lapidus A."/>
            <person name="Barry K."/>
            <person name="Detter J.C."/>
            <person name="Glavina T."/>
            <person name="Hammon N."/>
            <person name="Israni S."/>
            <person name="Pitluck S."/>
            <person name="Chain P."/>
            <person name="Malfatti S."/>
            <person name="Shin M."/>
            <person name="Vergez L."/>
            <person name="Schmutz J."/>
            <person name="Larimer F."/>
            <person name="Land M."/>
            <person name="Kyrpides N."/>
            <person name="Ivanova N."/>
            <person name="Fredrickson J."/>
            <person name="Balkwill D."/>
            <person name="Romine M.F."/>
            <person name="Richardson P."/>
        </authorList>
    </citation>
    <scope>NUCLEOTIDE SEQUENCE [LARGE SCALE GENOMIC DNA]</scope>
    <source>
        <strain evidence="5">ATCC 700278 / DSM 12444 / CCUG 56034 / CIP 105152 / NBRC 16084 / F199</strain>
    </source>
</reference>
<keyword evidence="2" id="KW-0472">Membrane</keyword>
<dbReference type="Proteomes" id="UP000009134">
    <property type="component" value="Chromosome"/>
</dbReference>
<dbReference type="eggNOG" id="ENOG5032ZVA">
    <property type="taxonomic scope" value="Bacteria"/>
</dbReference>
<dbReference type="HOGENOM" id="CLU_079564_1_0_5"/>
<evidence type="ECO:0000256" key="2">
    <source>
        <dbReference type="SAM" id="Phobius"/>
    </source>
</evidence>
<dbReference type="KEGG" id="nar:Saro_0702"/>